<protein>
    <recommendedName>
        <fullName evidence="5">Protein phosphatase methylesterase 1</fullName>
        <shortName evidence="5">PME-1</shortName>
        <ecNumber evidence="5">3.1.1.-</ecNumber>
    </recommendedName>
</protein>
<comment type="catalytic activity">
    <reaction evidence="4">
        <text>[phosphatase 2A protein]-C-terminal L-leucine methyl ester + H2O = [phosphatase 2A protein]-C-terminal L-leucine + methanol + H(+)</text>
        <dbReference type="Rhea" id="RHEA:48548"/>
        <dbReference type="Rhea" id="RHEA-COMP:12134"/>
        <dbReference type="Rhea" id="RHEA-COMP:12135"/>
        <dbReference type="ChEBI" id="CHEBI:15377"/>
        <dbReference type="ChEBI" id="CHEBI:15378"/>
        <dbReference type="ChEBI" id="CHEBI:17790"/>
        <dbReference type="ChEBI" id="CHEBI:90516"/>
        <dbReference type="ChEBI" id="CHEBI:90517"/>
        <dbReference type="EC" id="3.1.1.89"/>
    </reaction>
</comment>
<feature type="active site" evidence="6">
    <location>
        <position position="372"/>
    </location>
</feature>
<dbReference type="PANTHER" id="PTHR14189">
    <property type="entry name" value="PROTEIN PHOSPHATASE METHYLESTERASE-1 RELATED"/>
    <property type="match status" value="1"/>
</dbReference>
<evidence type="ECO:0000256" key="4">
    <source>
        <dbReference type="ARBA" id="ARBA00049203"/>
    </source>
</evidence>
<reference evidence="9 10" key="1">
    <citation type="submission" date="2020-04" db="EMBL/GenBank/DDBJ databases">
        <authorList>
            <person name="Alioto T."/>
            <person name="Alioto T."/>
            <person name="Gomez Garrido J."/>
        </authorList>
    </citation>
    <scope>NUCLEOTIDE SEQUENCE [LARGE SCALE GENOMIC DNA]</scope>
</reference>
<keyword evidence="2 5" id="KW-0719">Serine esterase</keyword>
<dbReference type="Proteomes" id="UP000494165">
    <property type="component" value="Unassembled WGS sequence"/>
</dbReference>
<keyword evidence="10" id="KW-1185">Reference proteome</keyword>
<dbReference type="EC" id="3.1.1.-" evidence="5"/>
<proteinExistence type="inferred from homology"/>
<evidence type="ECO:0000256" key="5">
    <source>
        <dbReference type="PIRNR" id="PIRNR022950"/>
    </source>
</evidence>
<dbReference type="SUPFAM" id="SSF53474">
    <property type="entry name" value="alpha/beta-Hydrolases"/>
    <property type="match status" value="1"/>
</dbReference>
<dbReference type="AlphaFoldDB" id="A0A8S1E6L4"/>
<dbReference type="EMBL" id="CADEPI010000758">
    <property type="protein sequence ID" value="CAB3388357.1"/>
    <property type="molecule type" value="Genomic_DNA"/>
</dbReference>
<evidence type="ECO:0000256" key="3">
    <source>
        <dbReference type="ARBA" id="ARBA00022801"/>
    </source>
</evidence>
<feature type="domain" description="AB hydrolase-1" evidence="8">
    <location>
        <begin position="307"/>
        <end position="384"/>
    </location>
</feature>
<accession>A0A8S1E6L4</accession>
<evidence type="ECO:0000259" key="8">
    <source>
        <dbReference type="Pfam" id="PF12697"/>
    </source>
</evidence>
<dbReference type="InterPro" id="IPR000073">
    <property type="entry name" value="AB_hydrolase_1"/>
</dbReference>
<evidence type="ECO:0000256" key="1">
    <source>
        <dbReference type="ARBA" id="ARBA00008645"/>
    </source>
</evidence>
<name>A0A8S1E6L4_9INSE</name>
<comment type="function">
    <text evidence="5">Demethylates proteins that have been reversibly carboxymethylated.</text>
</comment>
<dbReference type="InterPro" id="IPR016812">
    <property type="entry name" value="PPase_methylesterase_euk"/>
</dbReference>
<dbReference type="PANTHER" id="PTHR14189:SF0">
    <property type="entry name" value="PROTEIN PHOSPHATASE METHYLESTERASE 1"/>
    <property type="match status" value="1"/>
</dbReference>
<evidence type="ECO:0000256" key="6">
    <source>
        <dbReference type="PIRSR" id="PIRSR022950-1"/>
    </source>
</evidence>
<evidence type="ECO:0000313" key="10">
    <source>
        <dbReference type="Proteomes" id="UP000494165"/>
    </source>
</evidence>
<organism evidence="9 10">
    <name type="scientific">Cloeon dipterum</name>
    <dbReference type="NCBI Taxonomy" id="197152"/>
    <lineage>
        <taxon>Eukaryota</taxon>
        <taxon>Metazoa</taxon>
        <taxon>Ecdysozoa</taxon>
        <taxon>Arthropoda</taxon>
        <taxon>Hexapoda</taxon>
        <taxon>Insecta</taxon>
        <taxon>Pterygota</taxon>
        <taxon>Palaeoptera</taxon>
        <taxon>Ephemeroptera</taxon>
        <taxon>Pisciforma</taxon>
        <taxon>Baetidae</taxon>
        <taxon>Cloeon</taxon>
    </lineage>
</organism>
<dbReference type="Gene3D" id="3.40.50.1820">
    <property type="entry name" value="alpha/beta hydrolase"/>
    <property type="match status" value="1"/>
</dbReference>
<evidence type="ECO:0000313" key="9">
    <source>
        <dbReference type="EMBL" id="CAB3388357.1"/>
    </source>
</evidence>
<keyword evidence="3 5" id="KW-0378">Hydrolase</keyword>
<feature type="active site" evidence="6">
    <location>
        <position position="170"/>
    </location>
</feature>
<evidence type="ECO:0000256" key="7">
    <source>
        <dbReference type="SAM" id="MobiDB-lite"/>
    </source>
</evidence>
<dbReference type="Pfam" id="PF12697">
    <property type="entry name" value="Abhydrolase_6"/>
    <property type="match status" value="2"/>
</dbReference>
<sequence length="409" mass="45071">MLPRIKSKIFGDPIAEEETPLKCRAMSSLQKSILKSRLPPTGLSYPNRMTSRKSRDYTPTTWDLYFKEKHSVVVSETDTFCAYTAGEEGNPILCLLHGGGFSALTWSLFAQEVTGMVHCEVVAIDLRGHGETVTSNDDDLSADTLARDVGKVVEHLFRDRPEPVLLMGHSMGGAVAVHVAHMDLIANLVGVVVIDVVEGTAMEALTSMQSFLRGRPSTFNSLEHAIEWSVRSGQIRNCESAKVSVPGQLKSIKTGEVGVTMISHEAGSSNSIACTEILEEESEVDGEKEKAAEQPEMPPPGEEEKNGFTWRIDLRKTEQHWPSWFQGLSQTFLELPVDKMLLLAGIDRLDKALTVGQMQGKFQMQVLSHCGHTVHEDSPDKVASIISNFLVRHKLAEPCENFERSVPAC</sequence>
<dbReference type="InterPro" id="IPR029058">
    <property type="entry name" value="AB_hydrolase_fold"/>
</dbReference>
<evidence type="ECO:0000256" key="2">
    <source>
        <dbReference type="ARBA" id="ARBA00022487"/>
    </source>
</evidence>
<comment type="similarity">
    <text evidence="1 5">Belongs to the AB hydrolase superfamily.</text>
</comment>
<gene>
    <name evidence="9" type="ORF">CLODIP_2_CD12270</name>
</gene>
<dbReference type="OrthoDB" id="194865at2759"/>
<dbReference type="GO" id="GO:0051723">
    <property type="term" value="F:protein methylesterase activity"/>
    <property type="evidence" value="ECO:0007669"/>
    <property type="project" value="UniProtKB-EC"/>
</dbReference>
<feature type="active site" evidence="6">
    <location>
        <position position="195"/>
    </location>
</feature>
<dbReference type="PIRSF" id="PIRSF022950">
    <property type="entry name" value="PPase_methylesterase_euk"/>
    <property type="match status" value="1"/>
</dbReference>
<feature type="domain" description="AB hydrolase-1" evidence="8">
    <location>
        <begin position="95"/>
        <end position="230"/>
    </location>
</feature>
<feature type="region of interest" description="Disordered" evidence="7">
    <location>
        <begin position="281"/>
        <end position="306"/>
    </location>
</feature>
<comment type="caution">
    <text evidence="9">The sequence shown here is derived from an EMBL/GenBank/DDBJ whole genome shotgun (WGS) entry which is preliminary data.</text>
</comment>